<gene>
    <name evidence="2" type="ORF">LLW17_15070</name>
</gene>
<proteinExistence type="predicted"/>
<protein>
    <submittedName>
        <fullName evidence="2">Uncharacterized protein</fullName>
    </submittedName>
</protein>
<dbReference type="Proteomes" id="UP001197770">
    <property type="component" value="Unassembled WGS sequence"/>
</dbReference>
<name>A0ABS8GW88_9FLAO</name>
<reference evidence="2 3" key="1">
    <citation type="submission" date="2021-11" db="EMBL/GenBank/DDBJ databases">
        <title>Seasonal and diel survey of microbial diversity of the Tyrrhenian coast.</title>
        <authorList>
            <person name="Gattoni G."/>
            <person name="Corral P."/>
        </authorList>
    </citation>
    <scope>NUCLEOTIDE SEQUENCE [LARGE SCALE GENOMIC DNA]</scope>
    <source>
        <strain evidence="2 3">Mr9</strain>
    </source>
</reference>
<organism evidence="2 3">
    <name type="scientific">Leeuwenhoekiella parthenopeia</name>
    <dbReference type="NCBI Taxonomy" id="2890320"/>
    <lineage>
        <taxon>Bacteria</taxon>
        <taxon>Pseudomonadati</taxon>
        <taxon>Bacteroidota</taxon>
        <taxon>Flavobacteriia</taxon>
        <taxon>Flavobacteriales</taxon>
        <taxon>Flavobacteriaceae</taxon>
        <taxon>Leeuwenhoekiella</taxon>
    </lineage>
</organism>
<evidence type="ECO:0000256" key="1">
    <source>
        <dbReference type="SAM" id="MobiDB-lite"/>
    </source>
</evidence>
<comment type="caution">
    <text evidence="2">The sequence shown here is derived from an EMBL/GenBank/DDBJ whole genome shotgun (WGS) entry which is preliminary data.</text>
</comment>
<dbReference type="EMBL" id="JAJGMW010000023">
    <property type="protein sequence ID" value="MCC4214046.1"/>
    <property type="molecule type" value="Genomic_DNA"/>
</dbReference>
<accession>A0ABS8GW88</accession>
<evidence type="ECO:0000313" key="3">
    <source>
        <dbReference type="Proteomes" id="UP001197770"/>
    </source>
</evidence>
<feature type="region of interest" description="Disordered" evidence="1">
    <location>
        <begin position="20"/>
        <end position="51"/>
    </location>
</feature>
<evidence type="ECO:0000313" key="2">
    <source>
        <dbReference type="EMBL" id="MCC4214046.1"/>
    </source>
</evidence>
<keyword evidence="3" id="KW-1185">Reference proteome</keyword>
<sequence>MSDLKRKNLVERNLADMHRGGEGVHFTESQRALKKNKEEEEERINAKLKKK</sequence>
<dbReference type="RefSeq" id="WP_228231117.1">
    <property type="nucleotide sequence ID" value="NZ_JAJGMW010000023.1"/>
</dbReference>